<dbReference type="PANTHER" id="PTHR30346">
    <property type="entry name" value="TRANSCRIPTIONAL DUAL REGULATOR HCAR-RELATED"/>
    <property type="match status" value="1"/>
</dbReference>
<evidence type="ECO:0000256" key="3">
    <source>
        <dbReference type="ARBA" id="ARBA00023125"/>
    </source>
</evidence>
<evidence type="ECO:0000313" key="6">
    <source>
        <dbReference type="EMBL" id="MFF3671167.1"/>
    </source>
</evidence>
<evidence type="ECO:0000256" key="1">
    <source>
        <dbReference type="ARBA" id="ARBA00009437"/>
    </source>
</evidence>
<dbReference type="EMBL" id="JBIASD010000041">
    <property type="protein sequence ID" value="MFF3671167.1"/>
    <property type="molecule type" value="Genomic_DNA"/>
</dbReference>
<keyword evidence="4" id="KW-0804">Transcription</keyword>
<dbReference type="SUPFAM" id="SSF46785">
    <property type="entry name" value="Winged helix' DNA-binding domain"/>
    <property type="match status" value="1"/>
</dbReference>
<dbReference type="Gene3D" id="1.10.10.10">
    <property type="entry name" value="Winged helix-like DNA-binding domain superfamily/Winged helix DNA-binding domain"/>
    <property type="match status" value="1"/>
</dbReference>
<evidence type="ECO:0000256" key="2">
    <source>
        <dbReference type="ARBA" id="ARBA00023015"/>
    </source>
</evidence>
<evidence type="ECO:0000256" key="4">
    <source>
        <dbReference type="ARBA" id="ARBA00023163"/>
    </source>
</evidence>
<organism evidence="6 7">
    <name type="scientific">Microtetraspora malaysiensis</name>
    <dbReference type="NCBI Taxonomy" id="161358"/>
    <lineage>
        <taxon>Bacteria</taxon>
        <taxon>Bacillati</taxon>
        <taxon>Actinomycetota</taxon>
        <taxon>Actinomycetes</taxon>
        <taxon>Streptosporangiales</taxon>
        <taxon>Streptosporangiaceae</taxon>
        <taxon>Microtetraspora</taxon>
    </lineage>
</organism>
<sequence length="138" mass="15290">MSDEPAREQAPESLELRHLRAFVVVAQELNFGRAAARLFASQSTLSRQIAALERSLGCVLLRRSTRYVALTPAGRTLLDRVPAVLDDLDDVVQATRSASGELAERIRRLGDQFADLTYADVDALRAAERHYALMPIMP</sequence>
<dbReference type="RefSeq" id="WP_387417362.1">
    <property type="nucleotide sequence ID" value="NZ_JBIASD010000041.1"/>
</dbReference>
<protein>
    <submittedName>
        <fullName evidence="6">LysR family transcriptional regulator</fullName>
    </submittedName>
</protein>
<feature type="domain" description="HTH lysR-type" evidence="5">
    <location>
        <begin position="14"/>
        <end position="71"/>
    </location>
</feature>
<dbReference type="InterPro" id="IPR036388">
    <property type="entry name" value="WH-like_DNA-bd_sf"/>
</dbReference>
<dbReference type="PANTHER" id="PTHR30346:SF0">
    <property type="entry name" value="HCA OPERON TRANSCRIPTIONAL ACTIVATOR HCAR"/>
    <property type="match status" value="1"/>
</dbReference>
<dbReference type="PROSITE" id="PS50931">
    <property type="entry name" value="HTH_LYSR"/>
    <property type="match status" value="1"/>
</dbReference>
<keyword evidence="7" id="KW-1185">Reference proteome</keyword>
<accession>A0ABW6T1M0</accession>
<proteinExistence type="inferred from homology"/>
<dbReference type="PRINTS" id="PR00039">
    <property type="entry name" value="HTHLYSR"/>
</dbReference>
<dbReference type="Proteomes" id="UP001602013">
    <property type="component" value="Unassembled WGS sequence"/>
</dbReference>
<comment type="similarity">
    <text evidence="1">Belongs to the LysR transcriptional regulatory family.</text>
</comment>
<keyword evidence="3" id="KW-0238">DNA-binding</keyword>
<dbReference type="InterPro" id="IPR036390">
    <property type="entry name" value="WH_DNA-bd_sf"/>
</dbReference>
<dbReference type="InterPro" id="IPR000847">
    <property type="entry name" value="LysR_HTH_N"/>
</dbReference>
<reference evidence="6 7" key="1">
    <citation type="submission" date="2024-10" db="EMBL/GenBank/DDBJ databases">
        <title>The Natural Products Discovery Center: Release of the First 8490 Sequenced Strains for Exploring Actinobacteria Biosynthetic Diversity.</title>
        <authorList>
            <person name="Kalkreuter E."/>
            <person name="Kautsar S.A."/>
            <person name="Yang D."/>
            <person name="Bader C.D."/>
            <person name="Teijaro C.N."/>
            <person name="Fluegel L."/>
            <person name="Davis C.M."/>
            <person name="Simpson J.R."/>
            <person name="Lauterbach L."/>
            <person name="Steele A.D."/>
            <person name="Gui C."/>
            <person name="Meng S."/>
            <person name="Li G."/>
            <person name="Viehrig K."/>
            <person name="Ye F."/>
            <person name="Su P."/>
            <person name="Kiefer A.F."/>
            <person name="Nichols A."/>
            <person name="Cepeda A.J."/>
            <person name="Yan W."/>
            <person name="Fan B."/>
            <person name="Jiang Y."/>
            <person name="Adhikari A."/>
            <person name="Zheng C.-J."/>
            <person name="Schuster L."/>
            <person name="Cowan T.M."/>
            <person name="Smanski M.J."/>
            <person name="Chevrette M.G."/>
            <person name="De Carvalho L.P.S."/>
            <person name="Shen B."/>
        </authorList>
    </citation>
    <scope>NUCLEOTIDE SEQUENCE [LARGE SCALE GENOMIC DNA]</scope>
    <source>
        <strain evidence="6 7">NPDC002173</strain>
    </source>
</reference>
<gene>
    <name evidence="6" type="ORF">ACFYXI_36840</name>
</gene>
<dbReference type="Pfam" id="PF00126">
    <property type="entry name" value="HTH_1"/>
    <property type="match status" value="1"/>
</dbReference>
<name>A0ABW6T1M0_9ACTN</name>
<evidence type="ECO:0000259" key="5">
    <source>
        <dbReference type="PROSITE" id="PS50931"/>
    </source>
</evidence>
<keyword evidence="2" id="KW-0805">Transcription regulation</keyword>
<comment type="caution">
    <text evidence="6">The sequence shown here is derived from an EMBL/GenBank/DDBJ whole genome shotgun (WGS) entry which is preliminary data.</text>
</comment>
<evidence type="ECO:0000313" key="7">
    <source>
        <dbReference type="Proteomes" id="UP001602013"/>
    </source>
</evidence>